<dbReference type="AlphaFoldDB" id="A0A1A9VTF2"/>
<dbReference type="InterPro" id="IPR027266">
    <property type="entry name" value="TrmE/GcvT-like"/>
</dbReference>
<dbReference type="GO" id="GO:0003924">
    <property type="term" value="F:GTPase activity"/>
    <property type="evidence" value="ECO:0007669"/>
    <property type="project" value="InterPro"/>
</dbReference>
<sequence>MFLSRKIVVVAARRYMSETNATIFALSSAYGKSGVSVIRVSGPHTKEALRAIVGKKYDFQARVAYLRALYRPETTEMIDKGLVLWFPGPSSYTGEDCCEFQVHGSPAVIAALLEILGKLPGLRHAVPGEFTRRAFLNNKLDLTEVDGLADLIHAETEAQRKQALMQSSGSLSRLYGNWRKVLIRCAAHLEAYIDFAEDENIEDDVITNLTKDLKAVREQISDHVNDQRRGEMLRDGVRTVIAGAPNVGKSSFLNLMCQREVSIVTDIAGTTRDIIESTHNFGGYPVRFTDTAGLRLTTQDQVELEGIKRAKNCIQQADVVILLLDAWELNKYQVHSKQILDDYLKKHYQELDLLESTLSAPRRVQYVANKIDLLNAEELQIMKKIPELICISCKGDGELKQFLNTFENLLKDLCGIPLAEAPRLSHVRYRQLLEQCVHHINLFLNNYSPEIYKDMAISAQKLRQAIRCIEIITGHVSTDNILDVVFKDFCIGK</sequence>
<evidence type="ECO:0008006" key="12">
    <source>
        <dbReference type="Google" id="ProtNLM"/>
    </source>
</evidence>
<keyword evidence="3 6" id="KW-0819">tRNA processing</keyword>
<dbReference type="Gene3D" id="3.40.50.300">
    <property type="entry name" value="P-loop containing nucleotide triphosphate hydrolases"/>
    <property type="match status" value="1"/>
</dbReference>
<organism evidence="10 11">
    <name type="scientific">Glossina austeni</name>
    <name type="common">Savannah tsetse fly</name>
    <dbReference type="NCBI Taxonomy" id="7395"/>
    <lineage>
        <taxon>Eukaryota</taxon>
        <taxon>Metazoa</taxon>
        <taxon>Ecdysozoa</taxon>
        <taxon>Arthropoda</taxon>
        <taxon>Hexapoda</taxon>
        <taxon>Insecta</taxon>
        <taxon>Pterygota</taxon>
        <taxon>Neoptera</taxon>
        <taxon>Endopterygota</taxon>
        <taxon>Diptera</taxon>
        <taxon>Brachycera</taxon>
        <taxon>Muscomorpha</taxon>
        <taxon>Hippoboscoidea</taxon>
        <taxon>Glossinidae</taxon>
        <taxon>Glossina</taxon>
    </lineage>
</organism>
<dbReference type="GO" id="GO:0030488">
    <property type="term" value="P:tRNA methylation"/>
    <property type="evidence" value="ECO:0007669"/>
    <property type="project" value="TreeGrafter"/>
</dbReference>
<dbReference type="PANTHER" id="PTHR42714">
    <property type="entry name" value="TRNA MODIFICATION GTPASE GTPBP3"/>
    <property type="match status" value="1"/>
</dbReference>
<name>A0A1A9VTF2_GLOAU</name>
<dbReference type="InterPro" id="IPR004520">
    <property type="entry name" value="GTPase_MnmE"/>
</dbReference>
<evidence type="ECO:0000256" key="2">
    <source>
        <dbReference type="ARBA" id="ARBA00011043"/>
    </source>
</evidence>
<dbReference type="NCBIfam" id="TIGR00231">
    <property type="entry name" value="small_GTP"/>
    <property type="match status" value="1"/>
</dbReference>
<dbReference type="Pfam" id="PF12631">
    <property type="entry name" value="MnmE_helical"/>
    <property type="match status" value="1"/>
</dbReference>
<comment type="subcellular location">
    <subcellularLocation>
        <location evidence="1">Mitochondrion</location>
    </subcellularLocation>
</comment>
<accession>A0A1A9VTF2</accession>
<dbReference type="Proteomes" id="UP000078200">
    <property type="component" value="Unassembled WGS sequence"/>
</dbReference>
<dbReference type="FunFam" id="3.30.1360.120:FF:000007">
    <property type="entry name" value="tRNA modification GTPase GTPBP3, mitochondrial"/>
    <property type="match status" value="1"/>
</dbReference>
<dbReference type="VEuPathDB" id="VectorBase:GAUT046925"/>
<comment type="similarity">
    <text evidence="2 6">Belongs to the TRAFAC class TrmE-Era-EngA-EngB-Septin-like GTPase superfamily. TrmE GTPase family.</text>
</comment>
<dbReference type="InterPro" id="IPR027368">
    <property type="entry name" value="MnmE_dom2"/>
</dbReference>
<reference evidence="10" key="1">
    <citation type="submission" date="2020-05" db="UniProtKB">
        <authorList>
            <consortium name="EnsemblMetazoa"/>
        </authorList>
    </citation>
    <scope>IDENTIFICATION</scope>
    <source>
        <strain evidence="10">TTRI</strain>
    </source>
</reference>
<dbReference type="GO" id="GO:0005525">
    <property type="term" value="F:GTP binding"/>
    <property type="evidence" value="ECO:0007669"/>
    <property type="project" value="UniProtKB-KW"/>
</dbReference>
<evidence type="ECO:0000256" key="3">
    <source>
        <dbReference type="ARBA" id="ARBA00022694"/>
    </source>
</evidence>
<keyword evidence="5 6" id="KW-0342">GTP-binding</keyword>
<dbReference type="InterPro" id="IPR005225">
    <property type="entry name" value="Small_GTP-bd"/>
</dbReference>
<dbReference type="PANTHER" id="PTHR42714:SF2">
    <property type="entry name" value="TRNA MODIFICATION GTPASE GTPBP3, MITOCHONDRIAL"/>
    <property type="match status" value="1"/>
</dbReference>
<dbReference type="CDD" id="cd14858">
    <property type="entry name" value="TrmE_N"/>
    <property type="match status" value="1"/>
</dbReference>
<evidence type="ECO:0000256" key="5">
    <source>
        <dbReference type="ARBA" id="ARBA00023134"/>
    </source>
</evidence>
<dbReference type="HAMAP" id="MF_00379">
    <property type="entry name" value="GTPase_MnmE"/>
    <property type="match status" value="1"/>
</dbReference>
<dbReference type="InterPro" id="IPR027417">
    <property type="entry name" value="P-loop_NTPase"/>
</dbReference>
<evidence type="ECO:0000313" key="10">
    <source>
        <dbReference type="EnsemblMetazoa" id="GAUT046925-PA"/>
    </source>
</evidence>
<dbReference type="Gene3D" id="1.20.120.430">
    <property type="entry name" value="tRNA modification GTPase MnmE domain 2"/>
    <property type="match status" value="1"/>
</dbReference>
<feature type="domain" description="GTP-binding protein TrmE N-terminal" evidence="8">
    <location>
        <begin position="22"/>
        <end position="139"/>
    </location>
</feature>
<evidence type="ECO:0000256" key="4">
    <source>
        <dbReference type="ARBA" id="ARBA00022741"/>
    </source>
</evidence>
<evidence type="ECO:0000256" key="1">
    <source>
        <dbReference type="ARBA" id="ARBA00004173"/>
    </source>
</evidence>
<evidence type="ECO:0000313" key="11">
    <source>
        <dbReference type="Proteomes" id="UP000078200"/>
    </source>
</evidence>
<dbReference type="InterPro" id="IPR018948">
    <property type="entry name" value="GTP-bd_TrmE_N"/>
</dbReference>
<dbReference type="InterPro" id="IPR006073">
    <property type="entry name" value="GTP-bd"/>
</dbReference>
<evidence type="ECO:0000259" key="9">
    <source>
        <dbReference type="Pfam" id="PF12631"/>
    </source>
</evidence>
<protein>
    <recommendedName>
        <fullName evidence="12">TrmE-type G domain-containing protein</fullName>
    </recommendedName>
</protein>
<dbReference type="GO" id="GO:0002098">
    <property type="term" value="P:tRNA wobble uridine modification"/>
    <property type="evidence" value="ECO:0007669"/>
    <property type="project" value="TreeGrafter"/>
</dbReference>
<dbReference type="EnsemblMetazoa" id="GAUT046925-RA">
    <property type="protein sequence ID" value="GAUT046925-PA"/>
    <property type="gene ID" value="GAUT046925"/>
</dbReference>
<dbReference type="SUPFAM" id="SSF116878">
    <property type="entry name" value="TrmE connector domain"/>
    <property type="match status" value="1"/>
</dbReference>
<dbReference type="GO" id="GO:0005739">
    <property type="term" value="C:mitochondrion"/>
    <property type="evidence" value="ECO:0007669"/>
    <property type="project" value="UniProtKB-SubCell"/>
</dbReference>
<evidence type="ECO:0000256" key="6">
    <source>
        <dbReference type="RuleBase" id="RU003313"/>
    </source>
</evidence>
<dbReference type="InterPro" id="IPR025867">
    <property type="entry name" value="MnmE_helical"/>
</dbReference>
<keyword evidence="4 6" id="KW-0547">Nucleotide-binding</keyword>
<dbReference type="STRING" id="7395.A0A1A9VTF2"/>
<feature type="domain" description="G" evidence="7">
    <location>
        <begin position="239"/>
        <end position="343"/>
    </location>
</feature>
<evidence type="ECO:0000259" key="8">
    <source>
        <dbReference type="Pfam" id="PF10396"/>
    </source>
</evidence>
<dbReference type="CDD" id="cd04164">
    <property type="entry name" value="trmE"/>
    <property type="match status" value="1"/>
</dbReference>
<dbReference type="Pfam" id="PF10396">
    <property type="entry name" value="TrmE_N"/>
    <property type="match status" value="1"/>
</dbReference>
<dbReference type="NCBIfam" id="TIGR00450">
    <property type="entry name" value="mnmE_trmE_thdF"/>
    <property type="match status" value="1"/>
</dbReference>
<dbReference type="InterPro" id="IPR031168">
    <property type="entry name" value="G_TrmE"/>
</dbReference>
<evidence type="ECO:0000259" key="7">
    <source>
        <dbReference type="Pfam" id="PF01926"/>
    </source>
</evidence>
<feature type="domain" description="MnmE helical" evidence="9">
    <location>
        <begin position="142"/>
        <end position="490"/>
    </location>
</feature>
<dbReference type="Gene3D" id="3.30.1360.120">
    <property type="entry name" value="Probable tRNA modification gtpase trme, domain 1"/>
    <property type="match status" value="1"/>
</dbReference>
<dbReference type="Pfam" id="PF01926">
    <property type="entry name" value="MMR_HSR1"/>
    <property type="match status" value="1"/>
</dbReference>
<dbReference type="NCBIfam" id="NF003661">
    <property type="entry name" value="PRK05291.1-3"/>
    <property type="match status" value="1"/>
</dbReference>
<keyword evidence="11" id="KW-1185">Reference proteome</keyword>
<dbReference type="SUPFAM" id="SSF52540">
    <property type="entry name" value="P-loop containing nucleoside triphosphate hydrolases"/>
    <property type="match status" value="1"/>
</dbReference>
<proteinExistence type="inferred from homology"/>